<organism evidence="1 2">
    <name type="scientific">Mesorhizobium delmotii</name>
    <dbReference type="NCBI Taxonomy" id="1631247"/>
    <lineage>
        <taxon>Bacteria</taxon>
        <taxon>Pseudomonadati</taxon>
        <taxon>Pseudomonadota</taxon>
        <taxon>Alphaproteobacteria</taxon>
        <taxon>Hyphomicrobiales</taxon>
        <taxon>Phyllobacteriaceae</taxon>
        <taxon>Mesorhizobium</taxon>
    </lineage>
</organism>
<gene>
    <name evidence="1" type="ORF">BQ8482_280127</name>
</gene>
<sequence length="190" mass="21586">MSDTSKQGDWTKPAAMAIPKGGFFEDQVKQGRYGPVFPQTPACYGFSVIAKVIPGREEHLYNHAKVIEKAIANDPTTLAILQAHYLRWVIFTIKGESYMMYQGIFDTDFDKYCEDASFLFGKTGIQSAFEALEGWPEDYATNPASIVKFFRDHHWPSFLEYSEHPYVSCEEIKKALKLKAAFSTALDQMQ</sequence>
<dbReference type="EMBL" id="FUIG01000035">
    <property type="protein sequence ID" value="SJM32401.1"/>
    <property type="molecule type" value="Genomic_DNA"/>
</dbReference>
<dbReference type="RefSeq" id="WP_123149399.1">
    <property type="nucleotide sequence ID" value="NZ_FUIG01000035.1"/>
</dbReference>
<proteinExistence type="predicted"/>
<name>A0A2P9AMP2_9HYPH</name>
<keyword evidence="2" id="KW-1185">Reference proteome</keyword>
<evidence type="ECO:0000313" key="2">
    <source>
        <dbReference type="Proteomes" id="UP000245698"/>
    </source>
</evidence>
<evidence type="ECO:0000313" key="1">
    <source>
        <dbReference type="EMBL" id="SJM32401.1"/>
    </source>
</evidence>
<dbReference type="AlphaFoldDB" id="A0A2P9AMP2"/>
<accession>A0A2P9AMP2</accession>
<protein>
    <submittedName>
        <fullName evidence="1">Uncharacterized protein</fullName>
    </submittedName>
</protein>
<dbReference type="Proteomes" id="UP000245698">
    <property type="component" value="Unassembled WGS sequence"/>
</dbReference>
<reference evidence="2" key="1">
    <citation type="submission" date="2016-12" db="EMBL/GenBank/DDBJ databases">
        <authorList>
            <person name="Brunel B."/>
        </authorList>
    </citation>
    <scope>NUCLEOTIDE SEQUENCE [LARGE SCALE GENOMIC DNA]</scope>
</reference>